<name>A0A913XJG5_EXADI</name>
<feature type="domain" description="G-protein coupled receptors family 1 profile" evidence="7">
    <location>
        <begin position="23"/>
        <end position="276"/>
    </location>
</feature>
<proteinExistence type="inferred from homology"/>
<evidence type="ECO:0000313" key="8">
    <source>
        <dbReference type="EnsemblMetazoa" id="XP_020905365.1"/>
    </source>
</evidence>
<dbReference type="Gene3D" id="1.20.1070.10">
    <property type="entry name" value="Rhodopsin 7-helix transmembrane proteins"/>
    <property type="match status" value="1"/>
</dbReference>
<dbReference type="Proteomes" id="UP000887567">
    <property type="component" value="Unplaced"/>
</dbReference>
<keyword evidence="5" id="KW-0675">Receptor</keyword>
<evidence type="ECO:0000256" key="5">
    <source>
        <dbReference type="RuleBase" id="RU000688"/>
    </source>
</evidence>
<feature type="transmembrane region" description="Helical" evidence="6">
    <location>
        <begin position="44"/>
        <end position="65"/>
    </location>
</feature>
<dbReference type="PROSITE" id="PS50262">
    <property type="entry name" value="G_PROTEIN_RECEP_F1_2"/>
    <property type="match status" value="1"/>
</dbReference>
<keyword evidence="3 6" id="KW-1133">Transmembrane helix</keyword>
<dbReference type="PRINTS" id="PR00237">
    <property type="entry name" value="GPCRRHODOPSN"/>
</dbReference>
<feature type="transmembrane region" description="Helical" evidence="6">
    <location>
        <begin position="256"/>
        <end position="278"/>
    </location>
</feature>
<keyword evidence="2 5" id="KW-0812">Transmembrane</keyword>
<evidence type="ECO:0000256" key="4">
    <source>
        <dbReference type="ARBA" id="ARBA00023136"/>
    </source>
</evidence>
<dbReference type="KEGG" id="epa:110243581"/>
<sequence>MNVTVHIAVRTAFSLVTVTGIVGNILVCLVVLLNKPMRTPMNYLLVNLAISDMMLLVFFTPTFIFRDAYTHPAGQTGDILCVFLTGESFAWVGGYASSYFLVAIAIERHYAVTKPYVHGYSITRNKLKILVVSCWIFSIAWNSIGFAVKRYDPSLGFCASEWPAEYSFKVYALLSLIVLGIIPITTMSVLYSRVVYALWVNREVTQVNNLESERKRRMKATKMVLTVSVIYTLSWVPELTIFVVAAYAPSLMDSTVIYPASVAMVTLNSAVNPIIYTLHGERFRYFLKKLVCCCTKGKDELRPSNVLSMNSVTQFQENEGFDTRL</sequence>
<comment type="subcellular location">
    <subcellularLocation>
        <location evidence="1">Membrane</location>
    </subcellularLocation>
</comment>
<feature type="transmembrane region" description="Helical" evidence="6">
    <location>
        <begin position="127"/>
        <end position="148"/>
    </location>
</feature>
<dbReference type="GO" id="GO:0004930">
    <property type="term" value="F:G protein-coupled receptor activity"/>
    <property type="evidence" value="ECO:0007669"/>
    <property type="project" value="UniProtKB-KW"/>
</dbReference>
<reference evidence="8" key="1">
    <citation type="submission" date="2022-11" db="UniProtKB">
        <authorList>
            <consortium name="EnsemblMetazoa"/>
        </authorList>
    </citation>
    <scope>IDENTIFICATION</scope>
</reference>
<dbReference type="OrthoDB" id="10036964at2759"/>
<evidence type="ECO:0000313" key="9">
    <source>
        <dbReference type="Proteomes" id="UP000887567"/>
    </source>
</evidence>
<keyword evidence="9" id="KW-1185">Reference proteome</keyword>
<comment type="similarity">
    <text evidence="5">Belongs to the G-protein coupled receptor 1 family.</text>
</comment>
<dbReference type="GeneID" id="110243581"/>
<feature type="transmembrane region" description="Helical" evidence="6">
    <location>
        <begin position="224"/>
        <end position="250"/>
    </location>
</feature>
<dbReference type="OMA" id="GFCASEW"/>
<accession>A0A913XJG5</accession>
<dbReference type="EnsemblMetazoa" id="XM_021049706.2">
    <property type="protein sequence ID" value="XP_020905365.1"/>
    <property type="gene ID" value="LOC110243581"/>
</dbReference>
<keyword evidence="5" id="KW-0297">G-protein coupled receptor</keyword>
<feature type="transmembrane region" description="Helical" evidence="6">
    <location>
        <begin position="12"/>
        <end position="32"/>
    </location>
</feature>
<feature type="transmembrane region" description="Helical" evidence="6">
    <location>
        <begin position="88"/>
        <end position="106"/>
    </location>
</feature>
<evidence type="ECO:0000256" key="6">
    <source>
        <dbReference type="SAM" id="Phobius"/>
    </source>
</evidence>
<dbReference type="RefSeq" id="XP_020905365.1">
    <property type="nucleotide sequence ID" value="XM_021049706.2"/>
</dbReference>
<dbReference type="FunFam" id="1.20.1070.10:FF:000368">
    <property type="entry name" value="Predicted protein"/>
    <property type="match status" value="1"/>
</dbReference>
<dbReference type="SUPFAM" id="SSF81321">
    <property type="entry name" value="Family A G protein-coupled receptor-like"/>
    <property type="match status" value="1"/>
</dbReference>
<dbReference type="CDD" id="cd00637">
    <property type="entry name" value="7tm_classA_rhodopsin-like"/>
    <property type="match status" value="1"/>
</dbReference>
<dbReference type="GO" id="GO:0016020">
    <property type="term" value="C:membrane"/>
    <property type="evidence" value="ECO:0007669"/>
    <property type="project" value="UniProtKB-SubCell"/>
</dbReference>
<feature type="transmembrane region" description="Helical" evidence="6">
    <location>
        <begin position="168"/>
        <end position="192"/>
    </location>
</feature>
<evidence type="ECO:0000256" key="1">
    <source>
        <dbReference type="ARBA" id="ARBA00004370"/>
    </source>
</evidence>
<evidence type="ECO:0000256" key="3">
    <source>
        <dbReference type="ARBA" id="ARBA00022989"/>
    </source>
</evidence>
<organism evidence="8 9">
    <name type="scientific">Exaiptasia diaphana</name>
    <name type="common">Tropical sea anemone</name>
    <name type="synonym">Aiptasia pulchella</name>
    <dbReference type="NCBI Taxonomy" id="2652724"/>
    <lineage>
        <taxon>Eukaryota</taxon>
        <taxon>Metazoa</taxon>
        <taxon>Cnidaria</taxon>
        <taxon>Anthozoa</taxon>
        <taxon>Hexacorallia</taxon>
        <taxon>Actiniaria</taxon>
        <taxon>Aiptasiidae</taxon>
        <taxon>Exaiptasia</taxon>
    </lineage>
</organism>
<dbReference type="Pfam" id="PF00001">
    <property type="entry name" value="7tm_1"/>
    <property type="match status" value="1"/>
</dbReference>
<evidence type="ECO:0000256" key="2">
    <source>
        <dbReference type="ARBA" id="ARBA00022692"/>
    </source>
</evidence>
<dbReference type="InterPro" id="IPR000276">
    <property type="entry name" value="GPCR_Rhodpsn"/>
</dbReference>
<protein>
    <recommendedName>
        <fullName evidence="7">G-protein coupled receptors family 1 profile domain-containing protein</fullName>
    </recommendedName>
</protein>
<dbReference type="SMART" id="SM01381">
    <property type="entry name" value="7TM_GPCR_Srsx"/>
    <property type="match status" value="1"/>
</dbReference>
<keyword evidence="5" id="KW-0807">Transducer</keyword>
<keyword evidence="4 6" id="KW-0472">Membrane</keyword>
<evidence type="ECO:0000259" key="7">
    <source>
        <dbReference type="PROSITE" id="PS50262"/>
    </source>
</evidence>
<dbReference type="InterPro" id="IPR017452">
    <property type="entry name" value="GPCR_Rhodpsn_7TM"/>
</dbReference>
<dbReference type="PROSITE" id="PS00237">
    <property type="entry name" value="G_PROTEIN_RECEP_F1_1"/>
    <property type="match status" value="1"/>
</dbReference>
<dbReference type="PANTHER" id="PTHR45698:SF1">
    <property type="entry name" value="TRACE AMINE-ASSOCIATED RECEPTOR 13C-LIKE"/>
    <property type="match status" value="1"/>
</dbReference>
<dbReference type="AlphaFoldDB" id="A0A913XJG5"/>
<dbReference type="PANTHER" id="PTHR45698">
    <property type="entry name" value="TRACE AMINE-ASSOCIATED RECEPTOR 19N-RELATED"/>
    <property type="match status" value="1"/>
</dbReference>